<dbReference type="PANTHER" id="PTHR47976">
    <property type="entry name" value="G-TYPE LECTIN S-RECEPTOR-LIKE SERINE/THREONINE-PROTEIN KINASE SD2-5"/>
    <property type="match status" value="1"/>
</dbReference>
<feature type="binding site" evidence="7">
    <location>
        <position position="191"/>
    </location>
    <ligand>
        <name>ATP</name>
        <dbReference type="ChEBI" id="CHEBI:30616"/>
    </ligand>
</feature>
<keyword evidence="11" id="KW-1185">Reference proteome</keyword>
<dbReference type="Gene3D" id="3.30.200.20">
    <property type="entry name" value="Phosphorylase Kinase, domain 1"/>
    <property type="match status" value="1"/>
</dbReference>
<comment type="caution">
    <text evidence="10">The sequence shown here is derived from an EMBL/GenBank/DDBJ whole genome shotgun (WGS) entry which is preliminary data.</text>
</comment>
<dbReference type="InterPro" id="IPR017441">
    <property type="entry name" value="Protein_kinase_ATP_BS"/>
</dbReference>
<dbReference type="Pfam" id="PF00069">
    <property type="entry name" value="Pkinase"/>
    <property type="match status" value="1"/>
</dbReference>
<name>A0AAX6GNA8_IRIPA</name>
<dbReference type="AlphaFoldDB" id="A0AAX6GNA8"/>
<evidence type="ECO:0000256" key="3">
    <source>
        <dbReference type="ARBA" id="ARBA00022734"/>
    </source>
</evidence>
<evidence type="ECO:0000256" key="7">
    <source>
        <dbReference type="PROSITE-ProRule" id="PRU10141"/>
    </source>
</evidence>
<keyword evidence="8" id="KW-0472">Membrane</keyword>
<dbReference type="EMBL" id="JANAVB010018197">
    <property type="protein sequence ID" value="KAJ6829785.1"/>
    <property type="molecule type" value="Genomic_DNA"/>
</dbReference>
<keyword evidence="5 10" id="KW-0418">Kinase</keyword>
<evidence type="ECO:0000256" key="6">
    <source>
        <dbReference type="ARBA" id="ARBA00022840"/>
    </source>
</evidence>
<dbReference type="InterPro" id="IPR051343">
    <property type="entry name" value="G-type_lectin_kinases/EP1-like"/>
</dbReference>
<dbReference type="GO" id="GO:0004672">
    <property type="term" value="F:protein kinase activity"/>
    <property type="evidence" value="ECO:0007669"/>
    <property type="project" value="InterPro"/>
</dbReference>
<keyword evidence="8" id="KW-1133">Transmembrane helix</keyword>
<keyword evidence="10" id="KW-0675">Receptor</keyword>
<sequence length="503" mass="55383">MRRAKEKILAAVTVLVLLSLLAILKLVIRTSLAFNLVGSIHASLVLVVLSWALAVHYLHDESIISITGLILVASAVAPILVSLAVLLCVRFRARSSLILLLFLLADLVLILFMVSSFVAPKVAAAFCTRNSSADEDSELDFAYLGRVGGVPKRFRYEELKLATNDFRDLIGRGGSGSVFKGFIDGLPVAVKRIEGELHGEREFRSELNAILSVQHASLVRIFGYCLASGGHRFLVCEFLENGSLDAWIFPGAGAREVCLSWALRYQVAVDVAKALAYLHDDCRSRILHLDVKPQNILLDGSFRACVSDFGISRMMGEDESRVITTIRGTRGYLAPEWFTGGGISEKSDVYSYGMVLLELVGGRRNWAFVDDGAVSQRTWFYLPKFVSEKMREGKVMEAVDGRLVGDGRPDEEEVRVLVYVALWCIQERAELRPSMELVVSMLKGHVAVGVPPETRMFLVDEYVVPLGSGIYSTDSSRTRSSTGRSQYPVSSAQSFSVSTPLCR</sequence>
<keyword evidence="6 7" id="KW-0067">ATP-binding</keyword>
<dbReference type="InterPro" id="IPR008271">
    <property type="entry name" value="Ser/Thr_kinase_AS"/>
</dbReference>
<protein>
    <submittedName>
        <fullName evidence="10">Receptor-like protein kinase</fullName>
    </submittedName>
</protein>
<evidence type="ECO:0000259" key="9">
    <source>
        <dbReference type="PROSITE" id="PS50011"/>
    </source>
</evidence>
<feature type="transmembrane region" description="Helical" evidence="8">
    <location>
        <begin position="63"/>
        <end position="89"/>
    </location>
</feature>
<dbReference type="PROSITE" id="PS00107">
    <property type="entry name" value="PROTEIN_KINASE_ATP"/>
    <property type="match status" value="1"/>
</dbReference>
<feature type="transmembrane region" description="Helical" evidence="8">
    <location>
        <begin position="6"/>
        <end position="24"/>
    </location>
</feature>
<gene>
    <name evidence="10" type="ORF">M6B38_355610</name>
</gene>
<proteinExistence type="predicted"/>
<feature type="transmembrane region" description="Helical" evidence="8">
    <location>
        <begin position="96"/>
        <end position="119"/>
    </location>
</feature>
<evidence type="ECO:0000313" key="11">
    <source>
        <dbReference type="Proteomes" id="UP001140949"/>
    </source>
</evidence>
<feature type="transmembrane region" description="Helical" evidence="8">
    <location>
        <begin position="36"/>
        <end position="57"/>
    </location>
</feature>
<dbReference type="GO" id="GO:0005524">
    <property type="term" value="F:ATP binding"/>
    <property type="evidence" value="ECO:0007669"/>
    <property type="project" value="UniProtKB-UniRule"/>
</dbReference>
<dbReference type="PROSITE" id="PS00108">
    <property type="entry name" value="PROTEIN_KINASE_ST"/>
    <property type="match status" value="1"/>
</dbReference>
<dbReference type="InterPro" id="IPR000719">
    <property type="entry name" value="Prot_kinase_dom"/>
</dbReference>
<reference evidence="10" key="1">
    <citation type="journal article" date="2023" name="GigaByte">
        <title>Genome assembly of the bearded iris, Iris pallida Lam.</title>
        <authorList>
            <person name="Bruccoleri R.E."/>
            <person name="Oakeley E.J."/>
            <person name="Faust A.M.E."/>
            <person name="Altorfer M."/>
            <person name="Dessus-Babus S."/>
            <person name="Burckhardt D."/>
            <person name="Oertli M."/>
            <person name="Naumann U."/>
            <person name="Petersen F."/>
            <person name="Wong J."/>
        </authorList>
    </citation>
    <scope>NUCLEOTIDE SEQUENCE</scope>
    <source>
        <strain evidence="10">GSM-AAB239-AS_SAM_17_03QT</strain>
    </source>
</reference>
<accession>A0AAX6GNA8</accession>
<dbReference type="PROSITE" id="PS50011">
    <property type="entry name" value="PROTEIN_KINASE_DOM"/>
    <property type="match status" value="1"/>
</dbReference>
<dbReference type="SUPFAM" id="SSF56112">
    <property type="entry name" value="Protein kinase-like (PK-like)"/>
    <property type="match status" value="1"/>
</dbReference>
<keyword evidence="1" id="KW-0808">Transferase</keyword>
<keyword evidence="3" id="KW-0430">Lectin</keyword>
<feature type="domain" description="Protein kinase" evidence="9">
    <location>
        <begin position="164"/>
        <end position="448"/>
    </location>
</feature>
<dbReference type="SMART" id="SM00220">
    <property type="entry name" value="S_TKc"/>
    <property type="match status" value="1"/>
</dbReference>
<reference evidence="10" key="2">
    <citation type="submission" date="2023-04" db="EMBL/GenBank/DDBJ databases">
        <authorList>
            <person name="Bruccoleri R.E."/>
            <person name="Oakeley E.J."/>
            <person name="Faust A.-M."/>
            <person name="Dessus-Babus S."/>
            <person name="Altorfer M."/>
            <person name="Burckhardt D."/>
            <person name="Oertli M."/>
            <person name="Naumann U."/>
            <person name="Petersen F."/>
            <person name="Wong J."/>
        </authorList>
    </citation>
    <scope>NUCLEOTIDE SEQUENCE</scope>
    <source>
        <strain evidence="10">GSM-AAB239-AS_SAM_17_03QT</strain>
        <tissue evidence="10">Leaf</tissue>
    </source>
</reference>
<dbReference type="FunFam" id="1.10.510.10:FF:000537">
    <property type="entry name" value="Putative receptor-like protein kinase"/>
    <property type="match status" value="1"/>
</dbReference>
<evidence type="ECO:0000256" key="8">
    <source>
        <dbReference type="SAM" id="Phobius"/>
    </source>
</evidence>
<organism evidence="10 11">
    <name type="scientific">Iris pallida</name>
    <name type="common">Sweet iris</name>
    <dbReference type="NCBI Taxonomy" id="29817"/>
    <lineage>
        <taxon>Eukaryota</taxon>
        <taxon>Viridiplantae</taxon>
        <taxon>Streptophyta</taxon>
        <taxon>Embryophyta</taxon>
        <taxon>Tracheophyta</taxon>
        <taxon>Spermatophyta</taxon>
        <taxon>Magnoliopsida</taxon>
        <taxon>Liliopsida</taxon>
        <taxon>Asparagales</taxon>
        <taxon>Iridaceae</taxon>
        <taxon>Iridoideae</taxon>
        <taxon>Irideae</taxon>
        <taxon>Iris</taxon>
    </lineage>
</organism>
<dbReference type="Gene3D" id="1.10.510.10">
    <property type="entry name" value="Transferase(Phosphotransferase) domain 1"/>
    <property type="match status" value="1"/>
</dbReference>
<evidence type="ECO:0000313" key="10">
    <source>
        <dbReference type="EMBL" id="KAJ6829785.1"/>
    </source>
</evidence>
<keyword evidence="4 7" id="KW-0547">Nucleotide-binding</keyword>
<dbReference type="InterPro" id="IPR011009">
    <property type="entry name" value="Kinase-like_dom_sf"/>
</dbReference>
<evidence type="ECO:0000256" key="5">
    <source>
        <dbReference type="ARBA" id="ARBA00022777"/>
    </source>
</evidence>
<keyword evidence="8" id="KW-0812">Transmembrane</keyword>
<evidence type="ECO:0000256" key="2">
    <source>
        <dbReference type="ARBA" id="ARBA00022729"/>
    </source>
</evidence>
<keyword evidence="2" id="KW-0732">Signal</keyword>
<evidence type="ECO:0000256" key="4">
    <source>
        <dbReference type="ARBA" id="ARBA00022741"/>
    </source>
</evidence>
<dbReference type="GO" id="GO:0030246">
    <property type="term" value="F:carbohydrate binding"/>
    <property type="evidence" value="ECO:0007669"/>
    <property type="project" value="UniProtKB-KW"/>
</dbReference>
<dbReference type="Proteomes" id="UP001140949">
    <property type="component" value="Unassembled WGS sequence"/>
</dbReference>
<evidence type="ECO:0000256" key="1">
    <source>
        <dbReference type="ARBA" id="ARBA00022679"/>
    </source>
</evidence>
<dbReference type="PANTHER" id="PTHR47976:SF115">
    <property type="entry name" value="RECEPTOR-LIKE SERINE_THREONINE-PROTEIN KINASE"/>
    <property type="match status" value="1"/>
</dbReference>